<name>A0A848HJD6_9BURK</name>
<evidence type="ECO:0000313" key="2">
    <source>
        <dbReference type="Proteomes" id="UP000541185"/>
    </source>
</evidence>
<reference evidence="1 2" key="1">
    <citation type="submission" date="2020-04" db="EMBL/GenBank/DDBJ databases">
        <title>Ramlibacter sp. G-1-2-2 isolated from soil.</title>
        <authorList>
            <person name="Dahal R.H."/>
        </authorList>
    </citation>
    <scope>NUCLEOTIDE SEQUENCE [LARGE SCALE GENOMIC DNA]</scope>
    <source>
        <strain evidence="1 2">G-1-2-2</strain>
    </source>
</reference>
<accession>A0A848HJD6</accession>
<organism evidence="1 2">
    <name type="scientific">Ramlibacter agri</name>
    <dbReference type="NCBI Taxonomy" id="2728837"/>
    <lineage>
        <taxon>Bacteria</taxon>
        <taxon>Pseudomonadati</taxon>
        <taxon>Pseudomonadota</taxon>
        <taxon>Betaproteobacteria</taxon>
        <taxon>Burkholderiales</taxon>
        <taxon>Comamonadaceae</taxon>
        <taxon>Ramlibacter</taxon>
    </lineage>
</organism>
<dbReference type="InterPro" id="IPR036291">
    <property type="entry name" value="NAD(P)-bd_dom_sf"/>
</dbReference>
<dbReference type="SUPFAM" id="SSF51735">
    <property type="entry name" value="NAD(P)-binding Rossmann-fold domains"/>
    <property type="match status" value="1"/>
</dbReference>
<dbReference type="RefSeq" id="WP_169422964.1">
    <property type="nucleotide sequence ID" value="NZ_JABBFX010000006.1"/>
</dbReference>
<dbReference type="Proteomes" id="UP000541185">
    <property type="component" value="Unassembled WGS sequence"/>
</dbReference>
<evidence type="ECO:0000313" key="1">
    <source>
        <dbReference type="EMBL" id="NML48633.1"/>
    </source>
</evidence>
<comment type="caution">
    <text evidence="1">The sequence shown here is derived from an EMBL/GenBank/DDBJ whole genome shotgun (WGS) entry which is preliminary data.</text>
</comment>
<sequence>MRQDPLQVLHAGLRPVSSSSATKPRLVIAGATGTLGNEVLRRLGGSTRYSHTQVLAREPVVESVRGLQVRVVPGDDPATWPATQAEEAVVLFDPPRMFYERERALWTPAPEQLLALARWLLASGVRTLAVVLPHAPGQLPDALKRGLATLDEQALASLGFERVLLLRSAQKPGAGPRRSFPSRLAHWMLGIFRYMVPSHEQPVRAVKVAELLAASLRLAPRGIHVAPPETVWLAGQDNTEKVARDWLAGTLAKWP</sequence>
<protein>
    <recommendedName>
        <fullName evidence="3">NAD(P)-binding domain-containing protein</fullName>
    </recommendedName>
</protein>
<evidence type="ECO:0008006" key="3">
    <source>
        <dbReference type="Google" id="ProtNLM"/>
    </source>
</evidence>
<dbReference type="EMBL" id="JABBFX010000006">
    <property type="protein sequence ID" value="NML48633.1"/>
    <property type="molecule type" value="Genomic_DNA"/>
</dbReference>
<gene>
    <name evidence="1" type="ORF">HHL11_33165</name>
</gene>
<dbReference type="Gene3D" id="3.40.50.720">
    <property type="entry name" value="NAD(P)-binding Rossmann-like Domain"/>
    <property type="match status" value="1"/>
</dbReference>
<proteinExistence type="predicted"/>
<keyword evidence="2" id="KW-1185">Reference proteome</keyword>
<dbReference type="AlphaFoldDB" id="A0A848HJD6"/>